<dbReference type="Proteomes" id="UP000639643">
    <property type="component" value="Unassembled WGS sequence"/>
</dbReference>
<evidence type="ECO:0000313" key="5">
    <source>
        <dbReference type="Proteomes" id="UP000639643"/>
    </source>
</evidence>
<dbReference type="GO" id="GO:0005737">
    <property type="term" value="C:cytoplasm"/>
    <property type="evidence" value="ECO:0007669"/>
    <property type="project" value="TreeGrafter"/>
</dbReference>
<dbReference type="SFLD" id="SFLDG01180">
    <property type="entry name" value="SUF1"/>
    <property type="match status" value="1"/>
</dbReference>
<protein>
    <submittedName>
        <fullName evidence="4">Glutathione s-transferase</fullName>
    </submittedName>
</protein>
<dbReference type="SFLD" id="SFLDG01200">
    <property type="entry name" value="SUF1.1"/>
    <property type="match status" value="1"/>
</dbReference>
<reference evidence="4" key="1">
    <citation type="journal article" date="2020" name="Phytopathology">
        <title>Genome Sequence Resources of Colletotrichum truncatum, C. plurivorum, C. musicola, and C. sojae: Four Species Pathogenic to Soybean (Glycine max).</title>
        <authorList>
            <person name="Rogerio F."/>
            <person name="Boufleur T.R."/>
            <person name="Ciampi-Guillardi M."/>
            <person name="Sukno S.A."/>
            <person name="Thon M.R."/>
            <person name="Massola Junior N.S."/>
            <person name="Baroncelli R."/>
        </authorList>
    </citation>
    <scope>NUCLEOTIDE SEQUENCE</scope>
    <source>
        <strain evidence="4">LFN0074</strain>
    </source>
</reference>
<dbReference type="InterPro" id="IPR026928">
    <property type="entry name" value="FAX/IsoI-like"/>
</dbReference>
<proteinExistence type="inferred from homology"/>
<keyword evidence="4" id="KW-0808">Transferase</keyword>
<dbReference type="PANTHER" id="PTHR12289">
    <property type="entry name" value="METAXIN RELATED"/>
    <property type="match status" value="1"/>
</dbReference>
<dbReference type="InterPro" id="IPR050931">
    <property type="entry name" value="Mito_Protein_Transport_Metaxin"/>
</dbReference>
<evidence type="ECO:0000259" key="3">
    <source>
        <dbReference type="Pfam" id="PF17172"/>
    </source>
</evidence>
<sequence length="285" mass="31595">MAASLKHQPLVVLYRGFPASSAYTWSPFVTKLETRLRLVGLKYRADQGSFAKAPRGKIPYVEITYEGQQTPVGLGDSTMIARQLVEDGVCEDLNAGLSPAGRAQDASIRALLEDKLYFYQGRERWQDNYDTMVSHVMSSIPWPVRPVIGALAYRGMMRTLHGQGTGRFSNEEIADFRHDIWVDVAALLAEARSKTPPKDGETPFWVLGGSGPSEADATVYGFIASGLLCAAAPDTQKTIRSHPVLVDYARRIHERYFGDYDCWEAEDLKCLGGWAKGSTGLNRDR</sequence>
<dbReference type="GO" id="GO:0016740">
    <property type="term" value="F:transferase activity"/>
    <property type="evidence" value="ECO:0007669"/>
    <property type="project" value="UniProtKB-KW"/>
</dbReference>
<dbReference type="InterPro" id="IPR040079">
    <property type="entry name" value="Glutathione_S-Trfase"/>
</dbReference>
<organism evidence="4 5">
    <name type="scientific">Colletotrichum musicola</name>
    <dbReference type="NCBI Taxonomy" id="2175873"/>
    <lineage>
        <taxon>Eukaryota</taxon>
        <taxon>Fungi</taxon>
        <taxon>Dikarya</taxon>
        <taxon>Ascomycota</taxon>
        <taxon>Pezizomycotina</taxon>
        <taxon>Sordariomycetes</taxon>
        <taxon>Hypocreomycetidae</taxon>
        <taxon>Glomerellales</taxon>
        <taxon>Glomerellaceae</taxon>
        <taxon>Colletotrichum</taxon>
        <taxon>Colletotrichum orchidearum species complex</taxon>
    </lineage>
</organism>
<comment type="similarity">
    <text evidence="2">Belongs to the GST superfamily.</text>
</comment>
<dbReference type="OrthoDB" id="5809458at2759"/>
<evidence type="ECO:0000256" key="1">
    <source>
        <dbReference type="ARBA" id="ARBA00006475"/>
    </source>
</evidence>
<evidence type="ECO:0000313" key="4">
    <source>
        <dbReference type="EMBL" id="KAF6830939.1"/>
    </source>
</evidence>
<comment type="caution">
    <text evidence="4">The sequence shown here is derived from an EMBL/GenBank/DDBJ whole genome shotgun (WGS) entry which is preliminary data.</text>
</comment>
<dbReference type="EMBL" id="WIGM01000273">
    <property type="protein sequence ID" value="KAF6830939.1"/>
    <property type="molecule type" value="Genomic_DNA"/>
</dbReference>
<dbReference type="InterPro" id="IPR012336">
    <property type="entry name" value="Thioredoxin-like_fold"/>
</dbReference>
<feature type="domain" description="Thioredoxin-like fold" evidence="3">
    <location>
        <begin position="27"/>
        <end position="128"/>
    </location>
</feature>
<accession>A0A8H6KG85</accession>
<keyword evidence="5" id="KW-1185">Reference proteome</keyword>
<dbReference type="SFLD" id="SFLDS00019">
    <property type="entry name" value="Glutathione_Transferase_(cytos"/>
    <property type="match status" value="1"/>
</dbReference>
<dbReference type="PANTHER" id="PTHR12289:SF41">
    <property type="entry name" value="FAILED AXON CONNECTIONS-RELATED"/>
    <property type="match status" value="1"/>
</dbReference>
<gene>
    <name evidence="4" type="ORF">CMUS01_07533</name>
</gene>
<name>A0A8H6KG85_9PEZI</name>
<comment type="similarity">
    <text evidence="1">Belongs to the FAX family.</text>
</comment>
<dbReference type="Pfam" id="PF17172">
    <property type="entry name" value="GST_N_4"/>
    <property type="match status" value="1"/>
</dbReference>
<dbReference type="AlphaFoldDB" id="A0A8H6KG85"/>
<evidence type="ECO:0000256" key="2">
    <source>
        <dbReference type="ARBA" id="ARBA00007409"/>
    </source>
</evidence>